<dbReference type="InterPro" id="IPR036779">
    <property type="entry name" value="LysM_dom_sf"/>
</dbReference>
<dbReference type="PROSITE" id="PS51782">
    <property type="entry name" value="LYSM"/>
    <property type="match status" value="2"/>
</dbReference>
<feature type="region of interest" description="Disordered" evidence="1">
    <location>
        <begin position="100"/>
        <end position="122"/>
    </location>
</feature>
<dbReference type="InterPro" id="IPR018392">
    <property type="entry name" value="LysM"/>
</dbReference>
<evidence type="ECO:0000259" key="3">
    <source>
        <dbReference type="PROSITE" id="PS51782"/>
    </source>
</evidence>
<name>A0ABP8N3Q2_9BACT</name>
<dbReference type="Gene3D" id="2.40.40.10">
    <property type="entry name" value="RlpA-like domain"/>
    <property type="match status" value="1"/>
</dbReference>
<feature type="domain" description="LysM" evidence="3">
    <location>
        <begin position="49"/>
        <end position="92"/>
    </location>
</feature>
<dbReference type="InterPro" id="IPR036908">
    <property type="entry name" value="RlpA-like_sf"/>
</dbReference>
<dbReference type="CDD" id="cd00118">
    <property type="entry name" value="LysM"/>
    <property type="match status" value="2"/>
</dbReference>
<dbReference type="EMBL" id="BAABHD010000032">
    <property type="protein sequence ID" value="GAA4459902.1"/>
    <property type="molecule type" value="Genomic_DNA"/>
</dbReference>
<dbReference type="PANTHER" id="PTHR33734:SF22">
    <property type="entry name" value="MEMBRANE-BOUND LYTIC MUREIN TRANSGLYCOSYLASE D"/>
    <property type="match status" value="1"/>
</dbReference>
<dbReference type="SMART" id="SM00257">
    <property type="entry name" value="LysM"/>
    <property type="match status" value="2"/>
</dbReference>
<evidence type="ECO:0000256" key="1">
    <source>
        <dbReference type="SAM" id="MobiDB-lite"/>
    </source>
</evidence>
<feature type="chain" id="PRO_5045511434" description="LysM domain-containing protein" evidence="2">
    <location>
        <begin position="26"/>
        <end position="384"/>
    </location>
</feature>
<feature type="domain" description="LysM" evidence="3">
    <location>
        <begin position="128"/>
        <end position="171"/>
    </location>
</feature>
<dbReference type="PROSITE" id="PS51257">
    <property type="entry name" value="PROKAR_LIPOPROTEIN"/>
    <property type="match status" value="1"/>
</dbReference>
<evidence type="ECO:0000313" key="4">
    <source>
        <dbReference type="EMBL" id="GAA4459902.1"/>
    </source>
</evidence>
<proteinExistence type="predicted"/>
<reference evidence="5" key="1">
    <citation type="journal article" date="2019" name="Int. J. Syst. Evol. Microbiol.">
        <title>The Global Catalogue of Microorganisms (GCM) 10K type strain sequencing project: providing services to taxonomists for standard genome sequencing and annotation.</title>
        <authorList>
            <consortium name="The Broad Institute Genomics Platform"/>
            <consortium name="The Broad Institute Genome Sequencing Center for Infectious Disease"/>
            <person name="Wu L."/>
            <person name="Ma J."/>
        </authorList>
    </citation>
    <scope>NUCLEOTIDE SEQUENCE [LARGE SCALE GENOMIC DNA]</scope>
    <source>
        <strain evidence="5">JCM 17927</strain>
    </source>
</reference>
<feature type="region of interest" description="Disordered" evidence="1">
    <location>
        <begin position="184"/>
        <end position="220"/>
    </location>
</feature>
<keyword evidence="2" id="KW-0732">Signal</keyword>
<evidence type="ECO:0000313" key="5">
    <source>
        <dbReference type="Proteomes" id="UP001501175"/>
    </source>
</evidence>
<sequence>MKKQITHVTFGFVLACLCFANPVQAHEIPTEPMLLDSIGIERVNNKLFVKHKVTAGQTLYAIARRYNTTLDAIKAANPTMADGVRTDQILRIPYTGESVAGQQTKAPEPVQPKAVAKTQTPEPLKKTGIHTVEPLETLYMVATIHKVLMADIRRWNKLTTDQLEPGQRLIVTEKAYKASLAAAVKPQPEAPKLETAPTPAPVASMPTKPEPAKAESKPEPVKIEPVRTEPVHTSASKTEITKADINSPTALKAESTRVERTPIPPAESTRPVTEDRPIRPGDSAPIPTTTSNRKRVSEIGLAEIIDDNDGSNKYLALHRTAPVGSLVQVRNDVNKQVVWVKIIGKLPDTGVNDRIIIKLSPRAFEKLSPHDRRFRAEVIYLAQN</sequence>
<evidence type="ECO:0000256" key="2">
    <source>
        <dbReference type="SAM" id="SignalP"/>
    </source>
</evidence>
<dbReference type="SUPFAM" id="SSF54106">
    <property type="entry name" value="LysM domain"/>
    <property type="match status" value="2"/>
</dbReference>
<dbReference type="Pfam" id="PF01476">
    <property type="entry name" value="LysM"/>
    <property type="match status" value="2"/>
</dbReference>
<dbReference type="Proteomes" id="UP001501175">
    <property type="component" value="Unassembled WGS sequence"/>
</dbReference>
<accession>A0ABP8N3Q2</accession>
<gene>
    <name evidence="4" type="ORF">GCM10023189_34200</name>
</gene>
<protein>
    <recommendedName>
        <fullName evidence="3">LysM domain-containing protein</fullName>
    </recommendedName>
</protein>
<feature type="compositionally biased region" description="Basic and acidic residues" evidence="1">
    <location>
        <begin position="210"/>
        <end position="220"/>
    </location>
</feature>
<feature type="signal peptide" evidence="2">
    <location>
        <begin position="1"/>
        <end position="25"/>
    </location>
</feature>
<dbReference type="RefSeq" id="WP_345245149.1">
    <property type="nucleotide sequence ID" value="NZ_BAABHD010000032.1"/>
</dbReference>
<comment type="caution">
    <text evidence="4">The sequence shown here is derived from an EMBL/GenBank/DDBJ whole genome shotgun (WGS) entry which is preliminary data.</text>
</comment>
<feature type="region of interest" description="Disordered" evidence="1">
    <location>
        <begin position="248"/>
        <end position="293"/>
    </location>
</feature>
<dbReference type="PANTHER" id="PTHR33734">
    <property type="entry name" value="LYSM DOMAIN-CONTAINING GPI-ANCHORED PROTEIN 2"/>
    <property type="match status" value="1"/>
</dbReference>
<dbReference type="Gene3D" id="3.10.350.10">
    <property type="entry name" value="LysM domain"/>
    <property type="match status" value="2"/>
</dbReference>
<organism evidence="4 5">
    <name type="scientific">Nibrella saemangeumensis</name>
    <dbReference type="NCBI Taxonomy" id="1084526"/>
    <lineage>
        <taxon>Bacteria</taxon>
        <taxon>Pseudomonadati</taxon>
        <taxon>Bacteroidota</taxon>
        <taxon>Cytophagia</taxon>
        <taxon>Cytophagales</taxon>
        <taxon>Spirosomataceae</taxon>
        <taxon>Nibrella</taxon>
    </lineage>
</organism>
<keyword evidence="5" id="KW-1185">Reference proteome</keyword>